<gene>
    <name evidence="7" type="ORF">PECAL_2P14930</name>
</gene>
<evidence type="ECO:0000256" key="6">
    <source>
        <dbReference type="SAM" id="Phobius"/>
    </source>
</evidence>
<dbReference type="GO" id="GO:0012505">
    <property type="term" value="C:endomembrane system"/>
    <property type="evidence" value="ECO:0007669"/>
    <property type="project" value="TreeGrafter"/>
</dbReference>
<feature type="transmembrane region" description="Helical" evidence="6">
    <location>
        <begin position="470"/>
        <end position="490"/>
    </location>
</feature>
<dbReference type="AlphaFoldDB" id="A0A8J2SK01"/>
<evidence type="ECO:0000256" key="4">
    <source>
        <dbReference type="ARBA" id="ARBA00022989"/>
    </source>
</evidence>
<comment type="similarity">
    <text evidence="2">Belongs to the CLPTM1 family.</text>
</comment>
<evidence type="ECO:0000256" key="1">
    <source>
        <dbReference type="ARBA" id="ARBA00004141"/>
    </source>
</evidence>
<protein>
    <submittedName>
        <fullName evidence="7">Uncharacterized protein</fullName>
    </submittedName>
</protein>
<keyword evidence="8" id="KW-1185">Reference proteome</keyword>
<dbReference type="PANTHER" id="PTHR21347">
    <property type="entry name" value="CLEFT LIP AND PALATE ASSOCIATED TRANSMEMBRANE PROTEIN-RELATED"/>
    <property type="match status" value="1"/>
</dbReference>
<accession>A0A8J2SK01</accession>
<name>A0A8J2SK01_9STRA</name>
<comment type="subcellular location">
    <subcellularLocation>
        <location evidence="1">Membrane</location>
        <topology evidence="1">Multi-pass membrane protein</topology>
    </subcellularLocation>
</comment>
<evidence type="ECO:0000256" key="3">
    <source>
        <dbReference type="ARBA" id="ARBA00022692"/>
    </source>
</evidence>
<proteinExistence type="inferred from homology"/>
<keyword evidence="3 6" id="KW-0812">Transmembrane</keyword>
<feature type="transmembrane region" description="Helical" evidence="6">
    <location>
        <begin position="384"/>
        <end position="401"/>
    </location>
</feature>
<evidence type="ECO:0000313" key="8">
    <source>
        <dbReference type="Proteomes" id="UP000789595"/>
    </source>
</evidence>
<keyword evidence="4 6" id="KW-1133">Transmembrane helix</keyword>
<dbReference type="PANTHER" id="PTHR21347:SF0">
    <property type="entry name" value="LIPID SCRAMBLASE CLPTM1L"/>
    <property type="match status" value="1"/>
</dbReference>
<dbReference type="GO" id="GO:0016020">
    <property type="term" value="C:membrane"/>
    <property type="evidence" value="ECO:0007669"/>
    <property type="project" value="UniProtKB-SubCell"/>
</dbReference>
<reference evidence="7" key="1">
    <citation type="submission" date="2021-11" db="EMBL/GenBank/DDBJ databases">
        <authorList>
            <consortium name="Genoscope - CEA"/>
            <person name="William W."/>
        </authorList>
    </citation>
    <scope>NUCLEOTIDE SEQUENCE</scope>
</reference>
<keyword evidence="5 6" id="KW-0472">Membrane</keyword>
<dbReference type="Pfam" id="PF05602">
    <property type="entry name" value="CLPTM1"/>
    <property type="match status" value="1"/>
</dbReference>
<dbReference type="InterPro" id="IPR008429">
    <property type="entry name" value="CLPTM1"/>
</dbReference>
<dbReference type="EMBL" id="CAKKNE010000002">
    <property type="protein sequence ID" value="CAH0368427.1"/>
    <property type="molecule type" value="Genomic_DNA"/>
</dbReference>
<dbReference type="OrthoDB" id="378564at2759"/>
<comment type="caution">
    <text evidence="7">The sequence shown here is derived from an EMBL/GenBank/DDBJ whole genome shotgun (WGS) entry which is preliminary data.</text>
</comment>
<dbReference type="Proteomes" id="UP000789595">
    <property type="component" value="Unassembled WGS sequence"/>
</dbReference>
<organism evidence="7 8">
    <name type="scientific">Pelagomonas calceolata</name>
    <dbReference type="NCBI Taxonomy" id="35677"/>
    <lineage>
        <taxon>Eukaryota</taxon>
        <taxon>Sar</taxon>
        <taxon>Stramenopiles</taxon>
        <taxon>Ochrophyta</taxon>
        <taxon>Pelagophyceae</taxon>
        <taxon>Pelagomonadales</taxon>
        <taxon>Pelagomonadaceae</taxon>
        <taxon>Pelagomonas</taxon>
    </lineage>
</organism>
<evidence type="ECO:0000313" key="7">
    <source>
        <dbReference type="EMBL" id="CAH0368427.1"/>
    </source>
</evidence>
<feature type="transmembrane region" description="Helical" evidence="6">
    <location>
        <begin position="446"/>
        <end position="464"/>
    </location>
</feature>
<sequence length="588" mass="66362">MDAAPMEDSTQLATTTAQDLALIPEMDDAMTRIAASTIKFTDKVASYTLKFMVFYAVLCVYVLNQLNTLPRCSSGRRCATPMLDLTQDVDVLIHASLSGDVDTNVAPTYVARNASGKSYDATIPLSADVRKGGAPLTAHVFLLPSRQGDWDWSNDTAALARAFFVGSAPLTVLRRVTSQRMKPRKLLQADAYVDRDDVGSTASHWRFGRWPLVVRMLDGGDLDYERAILEQQHHLGVGIRARHGRYFPVVHVDESLALATHALPISRNTSFPDPILKLQVKTASPLHFGLRKTLASQLLQFAAVAMPEAQVDELRWQISDRRVFRFAAQQLVSLVHVAFDYLAFSEDVGFYVGRETFHGISKASLVWNLVRDLILYLYLQEQEAGLVVLFGLMLALLSDFFKIQRVLKPALVIRPRFPLFFIVTAPLRTPPAKATAKYDKEATSHLYLATFPMLFGVALYSLVHDVHRTYYGWIVSSLADLVYYFGFIMMTPQLYINYKLQSVAHLPIRVFAYKIFNTFVDDVFAWVVKMPLKHRLMTLRDDVVFVVFLYQWWTYRIDSTRPNEYGFAADYGGVQAAAEDSSDSEEED</sequence>
<evidence type="ECO:0000256" key="2">
    <source>
        <dbReference type="ARBA" id="ARBA00009310"/>
    </source>
</evidence>
<evidence type="ECO:0000256" key="5">
    <source>
        <dbReference type="ARBA" id="ARBA00023136"/>
    </source>
</evidence>